<accession>A0AAV5ANK8</accession>
<feature type="compositionally biased region" description="Low complexity" evidence="1">
    <location>
        <begin position="55"/>
        <end position="91"/>
    </location>
</feature>
<name>A0AAV5ANK8_9AGAM</name>
<sequence>MSVLSRPTVVSHKREKRDVDPNLVPELGLQAGLNPTDILIMSKRGTNQDSLANKTSSTSSQPQLTPQQSSSSSATTEKPSASPSAPAPSSTLAIDPALIPESNRFKTEFVPSLSANVATARITAVTITIQNLDGPGKGCPIASTTLTELETGSIPGFNGFKIPCQCPPITLLNASSANVAAGHAANNSSVAISFSTGKVHDLN</sequence>
<evidence type="ECO:0000313" key="3">
    <source>
        <dbReference type="Proteomes" id="UP001050691"/>
    </source>
</evidence>
<gene>
    <name evidence="2" type="ORF">Clacol_010344</name>
</gene>
<keyword evidence="3" id="KW-1185">Reference proteome</keyword>
<dbReference type="AlphaFoldDB" id="A0AAV5ANK8"/>
<comment type="caution">
    <text evidence="2">The sequence shown here is derived from an EMBL/GenBank/DDBJ whole genome shotgun (WGS) entry which is preliminary data.</text>
</comment>
<reference evidence="2" key="1">
    <citation type="submission" date="2021-10" db="EMBL/GenBank/DDBJ databases">
        <title>De novo Genome Assembly of Clathrus columnatus (Basidiomycota, Fungi) Using Illumina and Nanopore Sequence Data.</title>
        <authorList>
            <person name="Ogiso-Tanaka E."/>
            <person name="Itagaki H."/>
            <person name="Hosoya T."/>
            <person name="Hosaka K."/>
        </authorList>
    </citation>
    <scope>NUCLEOTIDE SEQUENCE</scope>
    <source>
        <strain evidence="2">MO-923</strain>
    </source>
</reference>
<protein>
    <submittedName>
        <fullName evidence="2">Uncharacterized protein</fullName>
    </submittedName>
</protein>
<evidence type="ECO:0000256" key="1">
    <source>
        <dbReference type="SAM" id="MobiDB-lite"/>
    </source>
</evidence>
<dbReference type="Proteomes" id="UP001050691">
    <property type="component" value="Unassembled WGS sequence"/>
</dbReference>
<evidence type="ECO:0000313" key="2">
    <source>
        <dbReference type="EMBL" id="GJJ16065.1"/>
    </source>
</evidence>
<proteinExistence type="predicted"/>
<feature type="region of interest" description="Disordered" evidence="1">
    <location>
        <begin position="1"/>
        <end position="23"/>
    </location>
</feature>
<dbReference type="EMBL" id="BPWL01000012">
    <property type="protein sequence ID" value="GJJ16065.1"/>
    <property type="molecule type" value="Genomic_DNA"/>
</dbReference>
<organism evidence="2 3">
    <name type="scientific">Clathrus columnatus</name>
    <dbReference type="NCBI Taxonomy" id="1419009"/>
    <lineage>
        <taxon>Eukaryota</taxon>
        <taxon>Fungi</taxon>
        <taxon>Dikarya</taxon>
        <taxon>Basidiomycota</taxon>
        <taxon>Agaricomycotina</taxon>
        <taxon>Agaricomycetes</taxon>
        <taxon>Phallomycetidae</taxon>
        <taxon>Phallales</taxon>
        <taxon>Clathraceae</taxon>
        <taxon>Clathrus</taxon>
    </lineage>
</organism>
<feature type="region of interest" description="Disordered" evidence="1">
    <location>
        <begin position="48"/>
        <end position="92"/>
    </location>
</feature>